<feature type="region of interest" description="Disordered" evidence="1">
    <location>
        <begin position="1"/>
        <end position="25"/>
    </location>
</feature>
<feature type="transmembrane region" description="Helical" evidence="2">
    <location>
        <begin position="71"/>
        <end position="91"/>
    </location>
</feature>
<dbReference type="Proteomes" id="UP001479933">
    <property type="component" value="Chromosome"/>
</dbReference>
<dbReference type="EMBL" id="CP136137">
    <property type="protein sequence ID" value="WYY07158.1"/>
    <property type="molecule type" value="Genomic_DNA"/>
</dbReference>
<protein>
    <submittedName>
        <fullName evidence="3">Uncharacterized protein</fullName>
    </submittedName>
</protein>
<keyword evidence="2" id="KW-0812">Transmembrane</keyword>
<accession>A0ABZ2U0I2</accession>
<evidence type="ECO:0000313" key="3">
    <source>
        <dbReference type="EMBL" id="WYY07158.1"/>
    </source>
</evidence>
<proteinExistence type="predicted"/>
<sequence length="399" mass="43604">MREPDGRQATSTAAGRPPVVSTSGDDLDDLRYGAYVTVGRDQAAPIAAGAGAAAVLGLGTWGWVEFGRDDAVVGFVLAVVMMIAAGVLLMATRYRTPRLGIQLNPTHAMVGNWPRRTYQFPRTAITRVTLSEHPWDGETRGAVPDHDFRRAGRHFVEIAVRSGEVFCVAVDNHNNPVHDHIMRELGLEQRATVEATVHDSPTRPAPTSDEKLWEAAQRTHDELLLAYLPYETEPMTVMRYPALSDITHPATARFHESLGEANALRTDTMPTDPAFAAAYRDAVRRLAVDWATAERSAKREGTSYLDPSDRRKLDLAAKLLRHAEGTAEPTERAAYLRQMKAIMDELVDTGALYAPPRIVAAIDAAATRAIEAAERYRAENPGHRDARDVPGSSDGGAVE</sequence>
<keyword evidence="2" id="KW-0472">Membrane</keyword>
<evidence type="ECO:0000256" key="1">
    <source>
        <dbReference type="SAM" id="MobiDB-lite"/>
    </source>
</evidence>
<keyword evidence="4" id="KW-1185">Reference proteome</keyword>
<evidence type="ECO:0000256" key="2">
    <source>
        <dbReference type="SAM" id="Phobius"/>
    </source>
</evidence>
<gene>
    <name evidence="3" type="ORF">RVF87_19465</name>
</gene>
<feature type="region of interest" description="Disordered" evidence="1">
    <location>
        <begin position="375"/>
        <end position="399"/>
    </location>
</feature>
<organism evidence="3 4">
    <name type="scientific">Gordonia hydrophobica</name>
    <dbReference type="NCBI Taxonomy" id="40516"/>
    <lineage>
        <taxon>Bacteria</taxon>
        <taxon>Bacillati</taxon>
        <taxon>Actinomycetota</taxon>
        <taxon>Actinomycetes</taxon>
        <taxon>Mycobacteriales</taxon>
        <taxon>Gordoniaceae</taxon>
        <taxon>Gordonia</taxon>
    </lineage>
</organism>
<keyword evidence="2" id="KW-1133">Transmembrane helix</keyword>
<reference evidence="3 4" key="1">
    <citation type="journal article" date="2023" name="Virus Evol.">
        <title>Computational host range prediction-The good, the bad, and the ugly.</title>
        <authorList>
            <person name="Howell A.A."/>
            <person name="Versoza C.J."/>
            <person name="Pfeifer S.P."/>
        </authorList>
    </citation>
    <scope>NUCLEOTIDE SEQUENCE [LARGE SCALE GENOMIC DNA]</scope>
    <source>
        <strain evidence="3 4">1610/1b</strain>
    </source>
</reference>
<feature type="compositionally biased region" description="Basic and acidic residues" evidence="1">
    <location>
        <begin position="375"/>
        <end position="388"/>
    </location>
</feature>
<evidence type="ECO:0000313" key="4">
    <source>
        <dbReference type="Proteomes" id="UP001479933"/>
    </source>
</evidence>
<name>A0ABZ2U0I2_9ACTN</name>
<dbReference type="RefSeq" id="WP_066167702.1">
    <property type="nucleotide sequence ID" value="NZ_CP136137.1"/>
</dbReference>